<keyword evidence="1" id="KW-0479">Metal-binding</keyword>
<name>A0A1S6J3J8_9ACTN</name>
<gene>
    <name evidence="4" type="ORF">B1H29_04915</name>
</gene>
<organism evidence="4 5">
    <name type="scientific">Streptomyces pactum</name>
    <dbReference type="NCBI Taxonomy" id="68249"/>
    <lineage>
        <taxon>Bacteria</taxon>
        <taxon>Bacillati</taxon>
        <taxon>Actinomycetota</taxon>
        <taxon>Actinomycetes</taxon>
        <taxon>Kitasatosporales</taxon>
        <taxon>Streptomycetaceae</taxon>
        <taxon>Streptomyces</taxon>
    </lineage>
</organism>
<sequence>MASPATPNGDAAASGTGETSEAGGVTVTYVVEGMVCGHCATSVTEAITGLDGVRDVDVDVQSGQVSVSSERELEEAALARALDDIGYEMSGRA</sequence>
<dbReference type="KEGG" id="spac:B1H29_04915"/>
<evidence type="ECO:0000256" key="1">
    <source>
        <dbReference type="ARBA" id="ARBA00022723"/>
    </source>
</evidence>
<dbReference type="EMBL" id="CP019724">
    <property type="protein sequence ID" value="AQS66353.1"/>
    <property type="molecule type" value="Genomic_DNA"/>
</dbReference>
<dbReference type="InterPro" id="IPR006121">
    <property type="entry name" value="HMA_dom"/>
</dbReference>
<accession>A0A1S6J3J8</accession>
<dbReference type="GO" id="GO:0046872">
    <property type="term" value="F:metal ion binding"/>
    <property type="evidence" value="ECO:0007669"/>
    <property type="project" value="UniProtKB-KW"/>
</dbReference>
<dbReference type="AlphaFoldDB" id="A0A1S6J3J8"/>
<dbReference type="PROSITE" id="PS01047">
    <property type="entry name" value="HMA_1"/>
    <property type="match status" value="1"/>
</dbReference>
<evidence type="ECO:0000256" key="2">
    <source>
        <dbReference type="SAM" id="MobiDB-lite"/>
    </source>
</evidence>
<dbReference type="InterPro" id="IPR017969">
    <property type="entry name" value="Heavy-metal-associated_CS"/>
</dbReference>
<evidence type="ECO:0000313" key="4">
    <source>
        <dbReference type="EMBL" id="AQS66353.1"/>
    </source>
</evidence>
<dbReference type="SUPFAM" id="SSF55008">
    <property type="entry name" value="HMA, heavy metal-associated domain"/>
    <property type="match status" value="1"/>
</dbReference>
<feature type="region of interest" description="Disordered" evidence="2">
    <location>
        <begin position="1"/>
        <end position="22"/>
    </location>
</feature>
<dbReference type="PRINTS" id="PR00946">
    <property type="entry name" value="HGSCAVENGER"/>
</dbReference>
<dbReference type="InterPro" id="IPR001802">
    <property type="entry name" value="MerP/CopZ"/>
</dbReference>
<dbReference type="OrthoDB" id="9813965at2"/>
<feature type="domain" description="HMA" evidence="3">
    <location>
        <begin position="25"/>
        <end position="90"/>
    </location>
</feature>
<dbReference type="RefSeq" id="WP_055419040.1">
    <property type="nucleotide sequence ID" value="NZ_CP019724.1"/>
</dbReference>
<dbReference type="CDD" id="cd00371">
    <property type="entry name" value="HMA"/>
    <property type="match status" value="1"/>
</dbReference>
<dbReference type="InterPro" id="IPR036163">
    <property type="entry name" value="HMA_dom_sf"/>
</dbReference>
<dbReference type="Pfam" id="PF00403">
    <property type="entry name" value="HMA"/>
    <property type="match status" value="1"/>
</dbReference>
<reference evidence="4 5" key="1">
    <citation type="submission" date="2017-02" db="EMBL/GenBank/DDBJ databases">
        <title>Streptomyces pactum ACT12 Genome sequencing and assembly.</title>
        <authorList>
            <person name="Xue Q."/>
            <person name="Yan X."/>
            <person name="Jia L."/>
            <person name="Yan H."/>
        </authorList>
    </citation>
    <scope>NUCLEOTIDE SEQUENCE [LARGE SCALE GENOMIC DNA]</scope>
    <source>
        <strain evidence="4 5">ACT12</strain>
    </source>
</reference>
<evidence type="ECO:0000259" key="3">
    <source>
        <dbReference type="PROSITE" id="PS50846"/>
    </source>
</evidence>
<dbReference type="Proteomes" id="UP000189443">
    <property type="component" value="Chromosome"/>
</dbReference>
<protein>
    <recommendedName>
        <fullName evidence="3">HMA domain-containing protein</fullName>
    </recommendedName>
</protein>
<evidence type="ECO:0000313" key="5">
    <source>
        <dbReference type="Proteomes" id="UP000189443"/>
    </source>
</evidence>
<dbReference type="PROSITE" id="PS50846">
    <property type="entry name" value="HMA_2"/>
    <property type="match status" value="1"/>
</dbReference>
<keyword evidence="5" id="KW-1185">Reference proteome</keyword>
<proteinExistence type="predicted"/>
<dbReference type="Gene3D" id="3.30.70.100">
    <property type="match status" value="1"/>
</dbReference>